<evidence type="ECO:0000313" key="8">
    <source>
        <dbReference type="Proteomes" id="UP001497453"/>
    </source>
</evidence>
<name>A0ABP1DM45_9APHY</name>
<protein>
    <recommendedName>
        <fullName evidence="9">Transcription factor domain-containing protein</fullName>
    </recommendedName>
</protein>
<keyword evidence="8" id="KW-1185">Reference proteome</keyword>
<organism evidence="7 8">
    <name type="scientific">Somion occarium</name>
    <dbReference type="NCBI Taxonomy" id="3059160"/>
    <lineage>
        <taxon>Eukaryota</taxon>
        <taxon>Fungi</taxon>
        <taxon>Dikarya</taxon>
        <taxon>Basidiomycota</taxon>
        <taxon>Agaricomycotina</taxon>
        <taxon>Agaricomycetes</taxon>
        <taxon>Polyporales</taxon>
        <taxon>Cerrenaceae</taxon>
        <taxon>Somion</taxon>
    </lineage>
</organism>
<feature type="compositionally biased region" description="Low complexity" evidence="6">
    <location>
        <begin position="52"/>
        <end position="78"/>
    </location>
</feature>
<evidence type="ECO:0000256" key="6">
    <source>
        <dbReference type="SAM" id="MobiDB-lite"/>
    </source>
</evidence>
<dbReference type="CDD" id="cd00067">
    <property type="entry name" value="GAL4"/>
    <property type="match status" value="1"/>
</dbReference>
<dbReference type="InterPro" id="IPR036864">
    <property type="entry name" value="Zn2-C6_fun-type_DNA-bd_sf"/>
</dbReference>
<evidence type="ECO:0000256" key="2">
    <source>
        <dbReference type="ARBA" id="ARBA00022723"/>
    </source>
</evidence>
<evidence type="ECO:0000256" key="1">
    <source>
        <dbReference type="ARBA" id="ARBA00004123"/>
    </source>
</evidence>
<sequence>MRCDGVKPVCGQCIHMEREYDCEYTDGPNLSPTQVLERNISQLEARIRQIEAAPPTASTSARPSRLSGASGGSESQSSPIRERESASISDPSDIAVPSNRALDPHPAVIRLLVSIFVPLASQLGFFLNVPRFLDAVYMADAALRRSRLSPCLLDAALLWGSRLSTNASIRAYETKLLARAVQSISDALPQVASLQHNAVHIIQAEVLLSNYFFCQNRYLEGTYHCSAAVALAMSCKVNRIRSSTADVESADTARPTSFNLPPPVDAVEEGERICAFWSVYTLDRSWSVAQGAVANDVFGGVQVDTPWPVEMSVYEERGLPADFRGSNTLFMFFNDPSPQFSGDGLSSLALRAKSAALFEQATRLASQWSPTMHNFDAFYLDVLRLDNLIRHFIETLLPLNSLEAPVAPETAMDLLVTHTYAHAAAIRLHTRFEIADSILDRRDLSAARAAVAVLDCVNLADLSFLDPIMAMLWTVVGQALIESITQLGGDAFVDQRQALVHSLVRILNALRKFTPVCPLMTSQASILNGEMQNRGIL</sequence>
<feature type="region of interest" description="Disordered" evidence="6">
    <location>
        <begin position="51"/>
        <end position="94"/>
    </location>
</feature>
<evidence type="ECO:0000256" key="5">
    <source>
        <dbReference type="ARBA" id="ARBA00023242"/>
    </source>
</evidence>
<dbReference type="Gene3D" id="4.10.240.10">
    <property type="entry name" value="Zn(2)-C6 fungal-type DNA-binding domain"/>
    <property type="match status" value="1"/>
</dbReference>
<dbReference type="InterPro" id="IPR050815">
    <property type="entry name" value="TF_fung"/>
</dbReference>
<keyword evidence="5" id="KW-0539">Nucleus</keyword>
<keyword evidence="3" id="KW-0805">Transcription regulation</keyword>
<dbReference type="PANTHER" id="PTHR47338">
    <property type="entry name" value="ZN(II)2CYS6 TRANSCRIPTION FACTOR (EUROFUNG)-RELATED"/>
    <property type="match status" value="1"/>
</dbReference>
<dbReference type="CDD" id="cd12148">
    <property type="entry name" value="fungal_TF_MHR"/>
    <property type="match status" value="1"/>
</dbReference>
<reference evidence="8" key="1">
    <citation type="submission" date="2024-04" db="EMBL/GenBank/DDBJ databases">
        <authorList>
            <person name="Shaw F."/>
            <person name="Minotto A."/>
        </authorList>
    </citation>
    <scope>NUCLEOTIDE SEQUENCE [LARGE SCALE GENOMIC DNA]</scope>
</reference>
<proteinExistence type="predicted"/>
<dbReference type="EMBL" id="OZ037947">
    <property type="protein sequence ID" value="CAL1707757.1"/>
    <property type="molecule type" value="Genomic_DNA"/>
</dbReference>
<evidence type="ECO:0000256" key="3">
    <source>
        <dbReference type="ARBA" id="ARBA00023015"/>
    </source>
</evidence>
<dbReference type="Proteomes" id="UP001497453">
    <property type="component" value="Chromosome 4"/>
</dbReference>
<gene>
    <name evidence="7" type="ORF">GFSPODELE1_LOCUS6520</name>
</gene>
<evidence type="ECO:0008006" key="9">
    <source>
        <dbReference type="Google" id="ProtNLM"/>
    </source>
</evidence>
<keyword evidence="4" id="KW-0804">Transcription</keyword>
<dbReference type="PANTHER" id="PTHR47338:SF29">
    <property type="entry name" value="ZN(2)-C6 FUNGAL-TYPE DOMAIN-CONTAINING PROTEIN"/>
    <property type="match status" value="1"/>
</dbReference>
<comment type="subcellular location">
    <subcellularLocation>
        <location evidence="1">Nucleus</location>
    </subcellularLocation>
</comment>
<evidence type="ECO:0000256" key="4">
    <source>
        <dbReference type="ARBA" id="ARBA00023163"/>
    </source>
</evidence>
<keyword evidence="2" id="KW-0479">Metal-binding</keyword>
<dbReference type="InterPro" id="IPR001138">
    <property type="entry name" value="Zn2Cys6_DnaBD"/>
</dbReference>
<accession>A0ABP1DM45</accession>
<evidence type="ECO:0000313" key="7">
    <source>
        <dbReference type="EMBL" id="CAL1707757.1"/>
    </source>
</evidence>